<feature type="compositionally biased region" description="Pro residues" evidence="6">
    <location>
        <begin position="126"/>
        <end position="137"/>
    </location>
</feature>
<gene>
    <name evidence="8" type="ORF">B0H17DRAFT_1146304</name>
</gene>
<accession>A0AAD7CPA1</accession>
<protein>
    <recommendedName>
        <fullName evidence="7">Zn(2)-C6 fungal-type domain-containing protein</fullName>
    </recommendedName>
</protein>
<dbReference type="Gene3D" id="4.10.240.10">
    <property type="entry name" value="Zn(2)-C6 fungal-type DNA-binding domain"/>
    <property type="match status" value="1"/>
</dbReference>
<dbReference type="InterPro" id="IPR001138">
    <property type="entry name" value="Zn2Cys6_DnaBD"/>
</dbReference>
<comment type="subcellular location">
    <subcellularLocation>
        <location evidence="1">Nucleus</location>
    </subcellularLocation>
</comment>
<keyword evidence="3" id="KW-0805">Transcription regulation</keyword>
<dbReference type="PANTHER" id="PTHR47338:SF20">
    <property type="entry name" value="ZN(II)2CYS6 TRANSCRIPTION FACTOR (EUROFUNG)"/>
    <property type="match status" value="1"/>
</dbReference>
<dbReference type="GO" id="GO:0000981">
    <property type="term" value="F:DNA-binding transcription factor activity, RNA polymerase II-specific"/>
    <property type="evidence" value="ECO:0007669"/>
    <property type="project" value="InterPro"/>
</dbReference>
<evidence type="ECO:0000256" key="6">
    <source>
        <dbReference type="SAM" id="MobiDB-lite"/>
    </source>
</evidence>
<dbReference type="InterPro" id="IPR050815">
    <property type="entry name" value="TF_fung"/>
</dbReference>
<dbReference type="Pfam" id="PF00172">
    <property type="entry name" value="Zn_clus"/>
    <property type="match status" value="1"/>
</dbReference>
<dbReference type="InterPro" id="IPR036864">
    <property type="entry name" value="Zn2-C6_fun-type_DNA-bd_sf"/>
</dbReference>
<evidence type="ECO:0000256" key="1">
    <source>
        <dbReference type="ARBA" id="ARBA00004123"/>
    </source>
</evidence>
<dbReference type="EMBL" id="JARKIE010000305">
    <property type="protein sequence ID" value="KAJ7655911.1"/>
    <property type="molecule type" value="Genomic_DNA"/>
</dbReference>
<evidence type="ECO:0000259" key="7">
    <source>
        <dbReference type="PROSITE" id="PS50048"/>
    </source>
</evidence>
<name>A0AAD7CPA1_MYCRO</name>
<evidence type="ECO:0000256" key="5">
    <source>
        <dbReference type="ARBA" id="ARBA00023242"/>
    </source>
</evidence>
<dbReference type="PANTHER" id="PTHR47338">
    <property type="entry name" value="ZN(II)2CYS6 TRANSCRIPTION FACTOR (EUROFUNG)-RELATED"/>
    <property type="match status" value="1"/>
</dbReference>
<dbReference type="GO" id="GO:0005634">
    <property type="term" value="C:nucleus"/>
    <property type="evidence" value="ECO:0007669"/>
    <property type="project" value="UniProtKB-SubCell"/>
</dbReference>
<feature type="compositionally biased region" description="Polar residues" evidence="6">
    <location>
        <begin position="157"/>
        <end position="172"/>
    </location>
</feature>
<organism evidence="8 9">
    <name type="scientific">Mycena rosella</name>
    <name type="common">Pink bonnet</name>
    <name type="synonym">Agaricus rosellus</name>
    <dbReference type="NCBI Taxonomy" id="1033263"/>
    <lineage>
        <taxon>Eukaryota</taxon>
        <taxon>Fungi</taxon>
        <taxon>Dikarya</taxon>
        <taxon>Basidiomycota</taxon>
        <taxon>Agaricomycotina</taxon>
        <taxon>Agaricomycetes</taxon>
        <taxon>Agaricomycetidae</taxon>
        <taxon>Agaricales</taxon>
        <taxon>Marasmiineae</taxon>
        <taxon>Mycenaceae</taxon>
        <taxon>Mycena</taxon>
    </lineage>
</organism>
<feature type="domain" description="Zn(2)-C6 fungal-type" evidence="7">
    <location>
        <begin position="23"/>
        <end position="57"/>
    </location>
</feature>
<keyword evidence="2" id="KW-0479">Metal-binding</keyword>
<dbReference type="SUPFAM" id="SSF57701">
    <property type="entry name" value="Zn2/Cys6 DNA-binding domain"/>
    <property type="match status" value="1"/>
</dbReference>
<evidence type="ECO:0000256" key="2">
    <source>
        <dbReference type="ARBA" id="ARBA00022723"/>
    </source>
</evidence>
<evidence type="ECO:0000256" key="3">
    <source>
        <dbReference type="ARBA" id="ARBA00023015"/>
    </source>
</evidence>
<keyword evidence="9" id="KW-1185">Reference proteome</keyword>
<keyword evidence="4" id="KW-0804">Transcription</keyword>
<dbReference type="PROSITE" id="PS50048">
    <property type="entry name" value="ZN2_CY6_FUNGAL_2"/>
    <property type="match status" value="1"/>
</dbReference>
<dbReference type="CDD" id="cd00067">
    <property type="entry name" value="GAL4"/>
    <property type="match status" value="1"/>
</dbReference>
<dbReference type="PROSITE" id="PS00463">
    <property type="entry name" value="ZN2_CY6_FUNGAL_1"/>
    <property type="match status" value="1"/>
</dbReference>
<evidence type="ECO:0000313" key="9">
    <source>
        <dbReference type="Proteomes" id="UP001221757"/>
    </source>
</evidence>
<proteinExistence type="predicted"/>
<reference evidence="8" key="1">
    <citation type="submission" date="2023-03" db="EMBL/GenBank/DDBJ databases">
        <title>Massive genome expansion in bonnet fungi (Mycena s.s.) driven by repeated elements and novel gene families across ecological guilds.</title>
        <authorList>
            <consortium name="Lawrence Berkeley National Laboratory"/>
            <person name="Harder C.B."/>
            <person name="Miyauchi S."/>
            <person name="Viragh M."/>
            <person name="Kuo A."/>
            <person name="Thoen E."/>
            <person name="Andreopoulos B."/>
            <person name="Lu D."/>
            <person name="Skrede I."/>
            <person name="Drula E."/>
            <person name="Henrissat B."/>
            <person name="Morin E."/>
            <person name="Kohler A."/>
            <person name="Barry K."/>
            <person name="LaButti K."/>
            <person name="Morin E."/>
            <person name="Salamov A."/>
            <person name="Lipzen A."/>
            <person name="Mereny Z."/>
            <person name="Hegedus B."/>
            <person name="Baldrian P."/>
            <person name="Stursova M."/>
            <person name="Weitz H."/>
            <person name="Taylor A."/>
            <person name="Grigoriev I.V."/>
            <person name="Nagy L.G."/>
            <person name="Martin F."/>
            <person name="Kauserud H."/>
        </authorList>
    </citation>
    <scope>NUCLEOTIDE SEQUENCE</scope>
    <source>
        <strain evidence="8">CBHHK067</strain>
    </source>
</reference>
<evidence type="ECO:0000313" key="8">
    <source>
        <dbReference type="EMBL" id="KAJ7655911.1"/>
    </source>
</evidence>
<sequence length="282" mass="30190">MSNSSIPPTSSKLFTKRRRAYVACTTCRKRKIKCITVSDADYEPCTRCAQKGLKCEYAAVSEYEEDSPTPSPDVHGPSRASGWGGSSHPGITPPSAGIAGYLNPGFAPSRSSNRSPAPRPGATAPYPQPGVVPPYPYRPNAMRSGGANSDAHFAHPQSPNALPNLSGHSRASSLHRPGHGQPGPQFYNPGPAPYPPGPSGSHDSGSFYNLNSDYQYAPPPQSGNTAYQWPQAMPPTDAPNRVLANAFARLNFQLEIKPLWIAEPSSQPLHDTFRVRCGLGEI</sequence>
<feature type="region of interest" description="Disordered" evidence="6">
    <location>
        <begin position="61"/>
        <end position="233"/>
    </location>
</feature>
<dbReference type="SMART" id="SM00066">
    <property type="entry name" value="GAL4"/>
    <property type="match status" value="1"/>
</dbReference>
<comment type="caution">
    <text evidence="8">The sequence shown here is derived from an EMBL/GenBank/DDBJ whole genome shotgun (WGS) entry which is preliminary data.</text>
</comment>
<feature type="compositionally biased region" description="Low complexity" evidence="6">
    <location>
        <begin position="107"/>
        <end position="122"/>
    </location>
</feature>
<evidence type="ECO:0000256" key="4">
    <source>
        <dbReference type="ARBA" id="ARBA00023163"/>
    </source>
</evidence>
<keyword evidence="5" id="KW-0539">Nucleus</keyword>
<dbReference type="Proteomes" id="UP001221757">
    <property type="component" value="Unassembled WGS sequence"/>
</dbReference>
<dbReference type="GO" id="GO:0008270">
    <property type="term" value="F:zinc ion binding"/>
    <property type="evidence" value="ECO:0007669"/>
    <property type="project" value="InterPro"/>
</dbReference>
<dbReference type="AlphaFoldDB" id="A0AAD7CPA1"/>